<dbReference type="EMBL" id="JAMZMK010000338">
    <property type="protein sequence ID" value="KAI7756591.1"/>
    <property type="molecule type" value="Genomic_DNA"/>
</dbReference>
<dbReference type="Proteomes" id="UP001206925">
    <property type="component" value="Unassembled WGS sequence"/>
</dbReference>
<organism evidence="2 3">
    <name type="scientific">Ambrosia artemisiifolia</name>
    <name type="common">Common ragweed</name>
    <dbReference type="NCBI Taxonomy" id="4212"/>
    <lineage>
        <taxon>Eukaryota</taxon>
        <taxon>Viridiplantae</taxon>
        <taxon>Streptophyta</taxon>
        <taxon>Embryophyta</taxon>
        <taxon>Tracheophyta</taxon>
        <taxon>Spermatophyta</taxon>
        <taxon>Magnoliopsida</taxon>
        <taxon>eudicotyledons</taxon>
        <taxon>Gunneridae</taxon>
        <taxon>Pentapetalae</taxon>
        <taxon>asterids</taxon>
        <taxon>campanulids</taxon>
        <taxon>Asterales</taxon>
        <taxon>Asteraceae</taxon>
        <taxon>Asteroideae</taxon>
        <taxon>Heliantheae alliance</taxon>
        <taxon>Heliantheae</taxon>
        <taxon>Ambrosia</taxon>
    </lineage>
</organism>
<reference evidence="2" key="1">
    <citation type="submission" date="2022-06" db="EMBL/GenBank/DDBJ databases">
        <title>Uncovering the hologenomic basis of an extraordinary plant invasion.</title>
        <authorList>
            <person name="Bieker V.C."/>
            <person name="Martin M.D."/>
            <person name="Gilbert T."/>
            <person name="Hodgins K."/>
            <person name="Battlay P."/>
            <person name="Petersen B."/>
            <person name="Wilson J."/>
        </authorList>
    </citation>
    <scope>NUCLEOTIDE SEQUENCE</scope>
    <source>
        <strain evidence="2">AA19_3_7</strain>
        <tissue evidence="2">Leaf</tissue>
    </source>
</reference>
<evidence type="ECO:0000313" key="2">
    <source>
        <dbReference type="EMBL" id="KAI7756591.1"/>
    </source>
</evidence>
<comment type="caution">
    <text evidence="2">The sequence shown here is derived from an EMBL/GenBank/DDBJ whole genome shotgun (WGS) entry which is preliminary data.</text>
</comment>
<feature type="chain" id="PRO_5042104093" evidence="1">
    <location>
        <begin position="17"/>
        <end position="87"/>
    </location>
</feature>
<keyword evidence="3" id="KW-1185">Reference proteome</keyword>
<gene>
    <name evidence="2" type="ORF">M8C21_023881</name>
</gene>
<proteinExistence type="predicted"/>
<keyword evidence="1" id="KW-0732">Signal</keyword>
<evidence type="ECO:0000313" key="3">
    <source>
        <dbReference type="Proteomes" id="UP001206925"/>
    </source>
</evidence>
<evidence type="ECO:0000256" key="1">
    <source>
        <dbReference type="SAM" id="SignalP"/>
    </source>
</evidence>
<accession>A0AAD5DD84</accession>
<feature type="signal peptide" evidence="1">
    <location>
        <begin position="1"/>
        <end position="16"/>
    </location>
</feature>
<dbReference type="AlphaFoldDB" id="A0AAD5DD84"/>
<name>A0AAD5DD84_AMBAR</name>
<protein>
    <submittedName>
        <fullName evidence="2">Uncharacterized protein</fullName>
    </submittedName>
</protein>
<sequence length="87" mass="9635">MCVLRLLGALFADVYGSFPCYDFPVSVVMGFNCFDKASNNAEESGNHATTEEAAEDESKAARPLWCCSRLSLFTSFIFIAYIPSGFW</sequence>